<dbReference type="EMBL" id="BAAAPY010000012">
    <property type="protein sequence ID" value="GAA2084141.1"/>
    <property type="molecule type" value="Genomic_DNA"/>
</dbReference>
<gene>
    <name evidence="2" type="ORF">GCM10009821_26820</name>
</gene>
<feature type="transmembrane region" description="Helical" evidence="1">
    <location>
        <begin position="12"/>
        <end position="31"/>
    </location>
</feature>
<accession>A0ABP5HQ36</accession>
<dbReference type="Proteomes" id="UP001501480">
    <property type="component" value="Unassembled WGS sequence"/>
</dbReference>
<name>A0ABP5HQ36_9ACTN</name>
<evidence type="ECO:0000313" key="2">
    <source>
        <dbReference type="EMBL" id="GAA2084141.1"/>
    </source>
</evidence>
<comment type="caution">
    <text evidence="2">The sequence shown here is derived from an EMBL/GenBank/DDBJ whole genome shotgun (WGS) entry which is preliminary data.</text>
</comment>
<proteinExistence type="predicted"/>
<evidence type="ECO:0000313" key="3">
    <source>
        <dbReference type="Proteomes" id="UP001501480"/>
    </source>
</evidence>
<keyword evidence="1" id="KW-0472">Membrane</keyword>
<evidence type="ECO:0000256" key="1">
    <source>
        <dbReference type="SAM" id="Phobius"/>
    </source>
</evidence>
<keyword evidence="3" id="KW-1185">Reference proteome</keyword>
<reference evidence="3" key="1">
    <citation type="journal article" date="2019" name="Int. J. Syst. Evol. Microbiol.">
        <title>The Global Catalogue of Microorganisms (GCM) 10K type strain sequencing project: providing services to taxonomists for standard genome sequencing and annotation.</title>
        <authorList>
            <consortium name="The Broad Institute Genomics Platform"/>
            <consortium name="The Broad Institute Genome Sequencing Center for Infectious Disease"/>
            <person name="Wu L."/>
            <person name="Ma J."/>
        </authorList>
    </citation>
    <scope>NUCLEOTIDE SEQUENCE [LARGE SCALE GENOMIC DNA]</scope>
    <source>
        <strain evidence="3">JCM 15749</strain>
    </source>
</reference>
<protein>
    <submittedName>
        <fullName evidence="2">Uncharacterized protein</fullName>
    </submittedName>
</protein>
<keyword evidence="1" id="KW-0812">Transmembrane</keyword>
<sequence length="41" mass="4204">MLATVPVEPVAVVPVASLLAVAAGLVAAAAWRFERRDLATT</sequence>
<keyword evidence="1" id="KW-1133">Transmembrane helix</keyword>
<organism evidence="2 3">
    <name type="scientific">Aeromicrobium halocynthiae</name>
    <dbReference type="NCBI Taxonomy" id="560557"/>
    <lineage>
        <taxon>Bacteria</taxon>
        <taxon>Bacillati</taxon>
        <taxon>Actinomycetota</taxon>
        <taxon>Actinomycetes</taxon>
        <taxon>Propionibacteriales</taxon>
        <taxon>Nocardioidaceae</taxon>
        <taxon>Aeromicrobium</taxon>
    </lineage>
</organism>